<proteinExistence type="inferred from homology"/>
<feature type="domain" description="Peptidase M16 C-terminal" evidence="16">
    <location>
        <begin position="204"/>
        <end position="385"/>
    </location>
</feature>
<dbReference type="Pfam" id="PF00675">
    <property type="entry name" value="Peptidase_M16"/>
    <property type="match status" value="1"/>
</dbReference>
<dbReference type="Pfam" id="PF05193">
    <property type="entry name" value="Peptidase_M16_C"/>
    <property type="match status" value="1"/>
</dbReference>
<keyword evidence="6" id="KW-0645">Protease</keyword>
<keyword evidence="8" id="KW-0378">Hydrolase</keyword>
<keyword evidence="7" id="KW-0479">Metal-binding</keyword>
<evidence type="ECO:0000256" key="14">
    <source>
        <dbReference type="RuleBase" id="RU004447"/>
    </source>
</evidence>
<dbReference type="MEROPS" id="M16.975"/>
<evidence type="ECO:0000256" key="6">
    <source>
        <dbReference type="ARBA" id="ARBA00022670"/>
    </source>
</evidence>
<dbReference type="AlphaFoldDB" id="A0A0D2WM58"/>
<reference evidence="18" key="1">
    <citation type="submission" date="2011-02" db="EMBL/GenBank/DDBJ databases">
        <title>The Genome Sequence of Capsaspora owczarzaki ATCC 30864.</title>
        <authorList>
            <person name="Russ C."/>
            <person name="Cuomo C."/>
            <person name="Burger G."/>
            <person name="Gray M.W."/>
            <person name="Holland P.W.H."/>
            <person name="King N."/>
            <person name="Lang F.B.F."/>
            <person name="Roger A.J."/>
            <person name="Ruiz-Trillo I."/>
            <person name="Young S.K."/>
            <person name="Zeng Q."/>
            <person name="Gargeya S."/>
            <person name="Alvarado L."/>
            <person name="Berlin A."/>
            <person name="Chapman S.B."/>
            <person name="Chen Z."/>
            <person name="Freedman E."/>
            <person name="Gellesch M."/>
            <person name="Goldberg J."/>
            <person name="Griggs A."/>
            <person name="Gujja S."/>
            <person name="Heilman E."/>
            <person name="Heiman D."/>
            <person name="Howarth C."/>
            <person name="Mehta T."/>
            <person name="Neiman D."/>
            <person name="Pearson M."/>
            <person name="Roberts A."/>
            <person name="Saif S."/>
            <person name="Shea T."/>
            <person name="Shenoy N."/>
            <person name="Sisk P."/>
            <person name="Stolte C."/>
            <person name="Sykes S."/>
            <person name="White J."/>
            <person name="Yandava C."/>
            <person name="Haas B."/>
            <person name="Nusbaum C."/>
            <person name="Birren B."/>
        </authorList>
    </citation>
    <scope>NUCLEOTIDE SEQUENCE</scope>
    <source>
        <strain evidence="18">ATCC 30864</strain>
    </source>
</reference>
<dbReference type="RefSeq" id="XP_004349090.1">
    <property type="nucleotide sequence ID" value="XM_004349040.2"/>
</dbReference>
<dbReference type="InParanoid" id="A0A0D2WM58"/>
<dbReference type="InterPro" id="IPR011765">
    <property type="entry name" value="Pept_M16_N"/>
</dbReference>
<comment type="similarity">
    <text evidence="4 14">Belongs to the peptidase M16 family.</text>
</comment>
<dbReference type="EMBL" id="KE346362">
    <property type="protein sequence ID" value="KJE91163.1"/>
    <property type="molecule type" value="Genomic_DNA"/>
</dbReference>
<keyword evidence="18" id="KW-1185">Reference proteome</keyword>
<evidence type="ECO:0000313" key="18">
    <source>
        <dbReference type="Proteomes" id="UP000008743"/>
    </source>
</evidence>
<protein>
    <recommendedName>
        <fullName evidence="5">mitochondrial processing peptidase</fullName>
        <ecNumber evidence="5">3.4.24.64</ecNumber>
    </recommendedName>
    <alternativeName>
        <fullName evidence="13">Beta-MPP</fullName>
    </alternativeName>
</protein>
<comment type="subcellular location">
    <subcellularLocation>
        <location evidence="3">Mitochondrion</location>
    </subcellularLocation>
</comment>
<gene>
    <name evidence="17" type="ORF">CAOG_002340</name>
</gene>
<dbReference type="SUPFAM" id="SSF63411">
    <property type="entry name" value="LuxS/MPP-like metallohydrolase"/>
    <property type="match status" value="2"/>
</dbReference>
<evidence type="ECO:0000256" key="13">
    <source>
        <dbReference type="ARBA" id="ARBA00031018"/>
    </source>
</evidence>
<evidence type="ECO:0000256" key="4">
    <source>
        <dbReference type="ARBA" id="ARBA00007261"/>
    </source>
</evidence>
<dbReference type="FunCoup" id="A0A0D2WM58">
    <property type="interactions" value="472"/>
</dbReference>
<keyword evidence="12" id="KW-0496">Mitochondrion</keyword>
<evidence type="ECO:0000256" key="2">
    <source>
        <dbReference type="ARBA" id="ARBA00001947"/>
    </source>
</evidence>
<dbReference type="Gene3D" id="3.30.830.10">
    <property type="entry name" value="Metalloenzyme, LuxS/M16 peptidase-like"/>
    <property type="match status" value="2"/>
</dbReference>
<accession>A0A0D2WM58</accession>
<dbReference type="STRING" id="595528.A0A0D2WM58"/>
<evidence type="ECO:0000256" key="10">
    <source>
        <dbReference type="ARBA" id="ARBA00022946"/>
    </source>
</evidence>
<evidence type="ECO:0000256" key="12">
    <source>
        <dbReference type="ARBA" id="ARBA00023128"/>
    </source>
</evidence>
<evidence type="ECO:0000256" key="1">
    <source>
        <dbReference type="ARBA" id="ARBA00001098"/>
    </source>
</evidence>
<dbReference type="EC" id="3.4.24.64" evidence="5"/>
<comment type="cofactor">
    <cofactor evidence="2">
        <name>Zn(2+)</name>
        <dbReference type="ChEBI" id="CHEBI:29105"/>
    </cofactor>
</comment>
<dbReference type="InterPro" id="IPR001431">
    <property type="entry name" value="Pept_M16_Zn_BS"/>
</dbReference>
<dbReference type="GO" id="GO:0006627">
    <property type="term" value="P:protein processing involved in protein targeting to mitochondrion"/>
    <property type="evidence" value="ECO:0007669"/>
    <property type="project" value="TreeGrafter"/>
</dbReference>
<evidence type="ECO:0000256" key="7">
    <source>
        <dbReference type="ARBA" id="ARBA00022723"/>
    </source>
</evidence>
<evidence type="ECO:0000256" key="5">
    <source>
        <dbReference type="ARBA" id="ARBA00012299"/>
    </source>
</evidence>
<dbReference type="eggNOG" id="KOG0960">
    <property type="taxonomic scope" value="Eukaryota"/>
</dbReference>
<evidence type="ECO:0000256" key="9">
    <source>
        <dbReference type="ARBA" id="ARBA00022833"/>
    </source>
</evidence>
<dbReference type="InterPro" id="IPR011249">
    <property type="entry name" value="Metalloenz_LuxS/M16"/>
</dbReference>
<dbReference type="InterPro" id="IPR007863">
    <property type="entry name" value="Peptidase_M16_C"/>
</dbReference>
<name>A0A0D2WM58_CAPO3</name>
<dbReference type="Proteomes" id="UP000008743">
    <property type="component" value="Unassembled WGS sequence"/>
</dbReference>
<dbReference type="GO" id="GO:0004222">
    <property type="term" value="F:metalloendopeptidase activity"/>
    <property type="evidence" value="ECO:0007669"/>
    <property type="project" value="UniProtKB-EC"/>
</dbReference>
<organism evidence="17 18">
    <name type="scientific">Capsaspora owczarzaki (strain ATCC 30864)</name>
    <dbReference type="NCBI Taxonomy" id="595528"/>
    <lineage>
        <taxon>Eukaryota</taxon>
        <taxon>Filasterea</taxon>
        <taxon>Capsaspora</taxon>
    </lineage>
</organism>
<evidence type="ECO:0000256" key="3">
    <source>
        <dbReference type="ARBA" id="ARBA00004173"/>
    </source>
</evidence>
<keyword evidence="10" id="KW-0809">Transit peptide</keyword>
<comment type="catalytic activity">
    <reaction evidence="1">
        <text>Release of N-terminal transit peptides from precursor proteins imported into the mitochondrion, typically with Arg in position P2.</text>
        <dbReference type="EC" id="3.4.24.64"/>
    </reaction>
</comment>
<keyword evidence="11" id="KW-0482">Metalloprotease</keyword>
<dbReference type="GO" id="GO:0005759">
    <property type="term" value="C:mitochondrial matrix"/>
    <property type="evidence" value="ECO:0007669"/>
    <property type="project" value="UniProtKB-ARBA"/>
</dbReference>
<dbReference type="FunFam" id="3.30.830.10:FF:000002">
    <property type="entry name" value="Mitochondrial-processing peptidase subunit beta"/>
    <property type="match status" value="1"/>
</dbReference>
<sequence>MQSIAARFLPSVARRVAAAPAVHMPARTLASLQESLRTTPETKITTLKNGLRVASENTGHLSATVGLWIDTGSRFETEQNNGVAHFLEHMFFKGTKRRTQQGLEAEVESIGASLNAYTSREQTVYYAKVLNNNVNDAVDLLADILQNSKFDADAINAERDVILREMQEVSNQREEVLYDHLHSVAYQGYPLGRTILGPTENILKLSRDDITDYVRKHYTAPRIVLAAAGGIDHDVLVKQAEKQFGDLSSTASNDRSFANRFTGADVRDRNDDIDVGHIALAIEGVGWAHADFIPLLVASTMIGNWNRLIPGKNLASKLTQRVVAENLANSYQAFNTAYKDTALWGVQFVAPRDKVEDMTFEVQAELMRLCTSATEAEVARAKNLLRTSLFLNLDGTTLIAEEIGRHVLNFGRRIPIAEINARIEAVNASVIREVLNKYVYDKCPAVAGIGAIEGLPDYNRIRGGMSWLRV</sequence>
<evidence type="ECO:0000259" key="15">
    <source>
        <dbReference type="Pfam" id="PF00675"/>
    </source>
</evidence>
<dbReference type="PROSITE" id="PS00143">
    <property type="entry name" value="INSULINASE"/>
    <property type="match status" value="1"/>
</dbReference>
<dbReference type="InterPro" id="IPR050361">
    <property type="entry name" value="MPP/UQCRC_Complex"/>
</dbReference>
<feature type="domain" description="Peptidase M16 N-terminal" evidence="15">
    <location>
        <begin position="52"/>
        <end position="198"/>
    </location>
</feature>
<keyword evidence="9" id="KW-0862">Zinc</keyword>
<evidence type="ECO:0000259" key="16">
    <source>
        <dbReference type="Pfam" id="PF05193"/>
    </source>
</evidence>
<dbReference type="PhylomeDB" id="A0A0D2WM58"/>
<evidence type="ECO:0000256" key="11">
    <source>
        <dbReference type="ARBA" id="ARBA00023049"/>
    </source>
</evidence>
<dbReference type="GO" id="GO:0046872">
    <property type="term" value="F:metal ion binding"/>
    <property type="evidence" value="ECO:0007669"/>
    <property type="project" value="UniProtKB-KW"/>
</dbReference>
<evidence type="ECO:0000256" key="8">
    <source>
        <dbReference type="ARBA" id="ARBA00022801"/>
    </source>
</evidence>
<dbReference type="OMA" id="IDVVCDM"/>
<dbReference type="PANTHER" id="PTHR11851">
    <property type="entry name" value="METALLOPROTEASE"/>
    <property type="match status" value="1"/>
</dbReference>
<evidence type="ECO:0000313" key="17">
    <source>
        <dbReference type="EMBL" id="KJE91163.1"/>
    </source>
</evidence>
<dbReference type="PANTHER" id="PTHR11851:SF149">
    <property type="entry name" value="GH01077P"/>
    <property type="match status" value="1"/>
</dbReference>
<dbReference type="FunFam" id="3.30.830.10:FF:000001">
    <property type="entry name" value="Mitochondrial-processing peptidase subunit beta, mitochondrial"/>
    <property type="match status" value="1"/>
</dbReference>
<dbReference type="OrthoDB" id="10251424at2759"/>